<feature type="compositionally biased region" description="Basic and acidic residues" evidence="16">
    <location>
        <begin position="1170"/>
        <end position="1184"/>
    </location>
</feature>
<keyword evidence="5 13" id="KW-0547">Nucleotide-binding</keyword>
<evidence type="ECO:0000259" key="17">
    <source>
        <dbReference type="Pfam" id="PF16212"/>
    </source>
</evidence>
<comment type="caution">
    <text evidence="18">The sequence shown here is derived from an EMBL/GenBank/DDBJ whole genome shotgun (WGS) entry which is preliminary data.</text>
</comment>
<feature type="binding site" evidence="13">
    <location>
        <position position="800"/>
    </location>
    <ligand>
        <name>ATP</name>
        <dbReference type="ChEBI" id="CHEBI:30616"/>
    </ligand>
</feature>
<feature type="binding site" evidence="14">
    <location>
        <position position="343"/>
    </location>
    <ligand>
        <name>Mg(2+)</name>
        <dbReference type="ChEBI" id="CHEBI:18420"/>
    </ligand>
</feature>
<feature type="transmembrane region" description="Helical" evidence="15">
    <location>
        <begin position="278"/>
        <end position="297"/>
    </location>
</feature>
<dbReference type="GO" id="GO:0000287">
    <property type="term" value="F:magnesium ion binding"/>
    <property type="evidence" value="ECO:0007669"/>
    <property type="project" value="UniProtKB-UniRule"/>
</dbReference>
<comment type="catalytic activity">
    <reaction evidence="11 15">
        <text>ATP + H2O + phospholipidSide 1 = ADP + phosphate + phospholipidSide 2.</text>
        <dbReference type="EC" id="7.6.2.1"/>
    </reaction>
</comment>
<dbReference type="PROSITE" id="PS00154">
    <property type="entry name" value="ATPASE_E1_E2"/>
    <property type="match status" value="1"/>
</dbReference>
<accession>A0AAV4JSW3</accession>
<feature type="transmembrane region" description="Helical" evidence="15">
    <location>
        <begin position="914"/>
        <end position="931"/>
    </location>
</feature>
<dbReference type="GO" id="GO:0005783">
    <property type="term" value="C:endoplasmic reticulum"/>
    <property type="evidence" value="ECO:0007669"/>
    <property type="project" value="TreeGrafter"/>
</dbReference>
<feature type="binding site" evidence="13">
    <location>
        <position position="344"/>
    </location>
    <ligand>
        <name>ATP</name>
        <dbReference type="ChEBI" id="CHEBI:30616"/>
    </ligand>
</feature>
<dbReference type="PRINTS" id="PR00119">
    <property type="entry name" value="CATATPASE"/>
</dbReference>
<evidence type="ECO:0000256" key="11">
    <source>
        <dbReference type="ARBA" id="ARBA00034036"/>
    </source>
</evidence>
<evidence type="ECO:0000256" key="6">
    <source>
        <dbReference type="ARBA" id="ARBA00022840"/>
    </source>
</evidence>
<dbReference type="PANTHER" id="PTHR24092">
    <property type="entry name" value="PROBABLE PHOSPHOLIPID-TRANSPORTING ATPASE"/>
    <property type="match status" value="1"/>
</dbReference>
<dbReference type="GO" id="GO:0140326">
    <property type="term" value="F:ATPase-coupled intramembrane lipid transporter activity"/>
    <property type="evidence" value="ECO:0007669"/>
    <property type="project" value="UniProtKB-EC"/>
</dbReference>
<comment type="subcellular location">
    <subcellularLocation>
        <location evidence="1 15">Membrane</location>
        <topology evidence="1 15">Multi-pass membrane protein</topology>
    </subcellularLocation>
</comment>
<feature type="transmembrane region" description="Helical" evidence="15">
    <location>
        <begin position="960"/>
        <end position="981"/>
    </location>
</feature>
<dbReference type="Gene3D" id="2.70.150.10">
    <property type="entry name" value="Calcium-transporting ATPase, cytoplasmic transduction domain A"/>
    <property type="match status" value="1"/>
</dbReference>
<dbReference type="Proteomes" id="UP000762676">
    <property type="component" value="Unassembled WGS sequence"/>
</dbReference>
<feature type="binding site" evidence="13">
    <location>
        <position position="705"/>
    </location>
    <ligand>
        <name>ATP</name>
        <dbReference type="ChEBI" id="CHEBI:30616"/>
    </ligand>
</feature>
<dbReference type="NCBIfam" id="TIGR01494">
    <property type="entry name" value="ATPase_P-type"/>
    <property type="match status" value="1"/>
</dbReference>
<feature type="binding site" evidence="13">
    <location>
        <position position="703"/>
    </location>
    <ligand>
        <name>ATP</name>
        <dbReference type="ChEBI" id="CHEBI:30616"/>
    </ligand>
</feature>
<feature type="binding site" evidence="14">
    <location>
        <position position="821"/>
    </location>
    <ligand>
        <name>Mg(2+)</name>
        <dbReference type="ChEBI" id="CHEBI:18420"/>
    </ligand>
</feature>
<dbReference type="InterPro" id="IPR001757">
    <property type="entry name" value="P_typ_ATPase"/>
</dbReference>
<keyword evidence="19" id="KW-1185">Reference proteome</keyword>
<dbReference type="InterPro" id="IPR023214">
    <property type="entry name" value="HAD_sf"/>
</dbReference>
<organism evidence="18 19">
    <name type="scientific">Elysia marginata</name>
    <dbReference type="NCBI Taxonomy" id="1093978"/>
    <lineage>
        <taxon>Eukaryota</taxon>
        <taxon>Metazoa</taxon>
        <taxon>Spiralia</taxon>
        <taxon>Lophotrochozoa</taxon>
        <taxon>Mollusca</taxon>
        <taxon>Gastropoda</taxon>
        <taxon>Heterobranchia</taxon>
        <taxon>Euthyneura</taxon>
        <taxon>Panpulmonata</taxon>
        <taxon>Sacoglossa</taxon>
        <taxon>Placobranchoidea</taxon>
        <taxon>Plakobranchidae</taxon>
        <taxon>Elysia</taxon>
    </lineage>
</organism>
<dbReference type="SUPFAM" id="SSF81653">
    <property type="entry name" value="Calcium ATPase, transduction domain A"/>
    <property type="match status" value="1"/>
</dbReference>
<dbReference type="AlphaFoldDB" id="A0AAV4JSW3"/>
<protein>
    <recommendedName>
        <fullName evidence="15">Phospholipid-transporting ATPase</fullName>
        <ecNumber evidence="15">7.6.2.1</ecNumber>
    </recommendedName>
</protein>
<dbReference type="SFLD" id="SFLDS00003">
    <property type="entry name" value="Haloacid_Dehalogenase"/>
    <property type="match status" value="1"/>
</dbReference>
<evidence type="ECO:0000256" key="7">
    <source>
        <dbReference type="ARBA" id="ARBA00022842"/>
    </source>
</evidence>
<feature type="binding site" evidence="13">
    <location>
        <position position="623"/>
    </location>
    <ligand>
        <name>ATP</name>
        <dbReference type="ChEBI" id="CHEBI:30616"/>
    </ligand>
</feature>
<evidence type="ECO:0000256" key="8">
    <source>
        <dbReference type="ARBA" id="ARBA00022967"/>
    </source>
</evidence>
<feature type="binding site" evidence="13">
    <location>
        <position position="824"/>
    </location>
    <ligand>
        <name>ATP</name>
        <dbReference type="ChEBI" id="CHEBI:30616"/>
    </ligand>
</feature>
<keyword evidence="10 15" id="KW-0472">Membrane</keyword>
<dbReference type="PANTHER" id="PTHR24092:SF175">
    <property type="entry name" value="PHOSPHOLIPID-TRANSPORTING ATPASE"/>
    <property type="match status" value="1"/>
</dbReference>
<keyword evidence="6 13" id="KW-0067">ATP-binding</keyword>
<feature type="active site" description="4-aspartylphosphate intermediate" evidence="12">
    <location>
        <position position="343"/>
    </location>
</feature>
<dbReference type="SUPFAM" id="SSF81665">
    <property type="entry name" value="Calcium ATPase, transmembrane domain M"/>
    <property type="match status" value="1"/>
</dbReference>
<evidence type="ECO:0000256" key="14">
    <source>
        <dbReference type="PIRSR" id="PIRSR606539-3"/>
    </source>
</evidence>
<feature type="transmembrane region" description="Helical" evidence="15">
    <location>
        <begin position="25"/>
        <end position="43"/>
    </location>
</feature>
<evidence type="ECO:0000256" key="16">
    <source>
        <dbReference type="SAM" id="MobiDB-lite"/>
    </source>
</evidence>
<dbReference type="GO" id="GO:0005524">
    <property type="term" value="F:ATP binding"/>
    <property type="evidence" value="ECO:0007669"/>
    <property type="project" value="UniProtKB-UniRule"/>
</dbReference>
<feature type="binding site" evidence="13">
    <location>
        <position position="528"/>
    </location>
    <ligand>
        <name>ATP</name>
        <dbReference type="ChEBI" id="CHEBI:30616"/>
    </ligand>
</feature>
<feature type="transmembrane region" description="Helical" evidence="15">
    <location>
        <begin position="1022"/>
        <end position="1046"/>
    </location>
</feature>
<evidence type="ECO:0000256" key="9">
    <source>
        <dbReference type="ARBA" id="ARBA00022989"/>
    </source>
</evidence>
<dbReference type="SFLD" id="SFLDF00027">
    <property type="entry name" value="p-type_atpase"/>
    <property type="match status" value="1"/>
</dbReference>
<dbReference type="GO" id="GO:0005886">
    <property type="term" value="C:plasma membrane"/>
    <property type="evidence" value="ECO:0007669"/>
    <property type="project" value="TreeGrafter"/>
</dbReference>
<comment type="similarity">
    <text evidence="2 15">Belongs to the cation transport ATPase (P-type) (TC 3.A.3) family. Type IV subfamily.</text>
</comment>
<evidence type="ECO:0000256" key="1">
    <source>
        <dbReference type="ARBA" id="ARBA00004141"/>
    </source>
</evidence>
<proteinExistence type="inferred from homology"/>
<sequence>MSNHLSFQNIVNAVVFHQFMIDTPVTPITSVAPLLFVISITAIKQGYEDYLRHKADNDVNLRPTVIIRNGEVQRGLRAMDVRVGDIVKTYINEEFPCDMVLLSSEDKKGHCFITTANLDGETNLKTHYSQLETRKMRSPHALGFLRASITCKPQSADLYTFQGVMHFGPDADPQPLGPEHLLLRGARLKNTPWIYGCAIYTGKETKMALNSNAKKAKFSRVERKLNTFLLLFLVVLVMGCVVPTTLKYWFENKEGDDPWYFYDEDEDDEDAPGVLETGLAFMVLINYIIPISLYVTIEMQKFFGSLFFTYDVEMYDDELNEPAMANTSDLNEELGQVEYLFTDKTGTLTENSMTFRKCIIGKRCFEEVNGMLCEKVGDTMIPVTDPSYQGAYSFRLRKKFSLYHAGLNYQDPPREMTDFLRVLVLCHTVKVDRQFNARESAVDFSDNENSNSNSPFKWIRHRKKHHESRDSLGNYYDHQEEDQSYKTFFEASDTMIANSHNSNALSTCGSEYSETGQEYEYQASSPDEKAFVEACCKYGTIYHGLVDDIHEVSYRHEIHRFKLLETLPFDAVRKRMSVIIRDAEGDIFLLCKGAEVAIFDKVIEGDIEATQKSIDEYAMCGFRTLCLARRKLTEEEYQDISDKLTAARLSLVDRDAKVAEVYNECEKDLTLLGATAVEDKLQADVPETITALRQAGIKVWVLTGDKEETAVNISHSAGHFWAGMTELRLTQVASLEQCYEQILVLLKEVQSQPKGTKVEYSLVVDGKSLAYALRNHALLLRELCSHCVAVLCCRMSPIQKAEVVHLVKSSPDKPVTAAIGDGANDVSMIQEADVGLGIMGKEGRQAVCNSDYAFGKFRFLRRALLLHGHYYYHRLAVLVKYFFYKNVAWVTCQIYFAIFNYWSQQSLYDPFFLTFYNMTSTSLPILIYGIFEQCKPKNKLVNQPHLYKSITRNASLSWRVFSEWMILALWHSLVFFFIMYFMEDDNTSLFSSGKSIGVYDFGTVIACSGIVAVNVKLMLETYFWCWPLVFAYCFSAAGNLAMATIYTNVFWPSQLATTRDMYGVPGQMYQSPSVWLSMLITIIGALLPDFVLKTLRDNRDALEDLKLEQNLNQQGLSQSSTTPKYAANKESSEQENPSSSVFPSPSWVQSGSSDPPRPHILSTKISLESGKAEMRLRSRQKELPANDSDIE</sequence>
<dbReference type="InterPro" id="IPR032630">
    <property type="entry name" value="P_typ_ATPase_c"/>
</dbReference>
<dbReference type="EMBL" id="BMAT01010336">
    <property type="protein sequence ID" value="GFS24461.1"/>
    <property type="molecule type" value="Genomic_DNA"/>
</dbReference>
<dbReference type="Gene3D" id="3.40.1110.10">
    <property type="entry name" value="Calcium-transporting ATPase, cytoplasmic domain N"/>
    <property type="match status" value="2"/>
</dbReference>
<evidence type="ECO:0000256" key="5">
    <source>
        <dbReference type="ARBA" id="ARBA00022741"/>
    </source>
</evidence>
<dbReference type="InterPro" id="IPR008250">
    <property type="entry name" value="ATPase_P-typ_transduc_dom_A_sf"/>
</dbReference>
<keyword evidence="3 15" id="KW-0812">Transmembrane</keyword>
<evidence type="ECO:0000313" key="18">
    <source>
        <dbReference type="EMBL" id="GFS24461.1"/>
    </source>
</evidence>
<evidence type="ECO:0000256" key="12">
    <source>
        <dbReference type="PIRSR" id="PIRSR606539-1"/>
    </source>
</evidence>
<keyword evidence="9 15" id="KW-1133">Transmembrane helix</keyword>
<dbReference type="InterPro" id="IPR023298">
    <property type="entry name" value="ATPase_P-typ_TM_dom_sf"/>
</dbReference>
<evidence type="ECO:0000313" key="19">
    <source>
        <dbReference type="Proteomes" id="UP000762676"/>
    </source>
</evidence>
<evidence type="ECO:0000256" key="10">
    <source>
        <dbReference type="ARBA" id="ARBA00023136"/>
    </source>
</evidence>
<dbReference type="InterPro" id="IPR006539">
    <property type="entry name" value="P-type_ATPase_IV"/>
</dbReference>
<feature type="transmembrane region" description="Helical" evidence="15">
    <location>
        <begin position="227"/>
        <end position="250"/>
    </location>
</feature>
<dbReference type="InterPro" id="IPR023299">
    <property type="entry name" value="ATPase_P-typ_cyto_dom_N"/>
</dbReference>
<evidence type="ECO:0000256" key="4">
    <source>
        <dbReference type="ARBA" id="ARBA00022723"/>
    </source>
</evidence>
<keyword evidence="4 14" id="KW-0479">Metal-binding</keyword>
<dbReference type="InterPro" id="IPR044492">
    <property type="entry name" value="P_typ_ATPase_HD_dom"/>
</dbReference>
<dbReference type="Pfam" id="PF13246">
    <property type="entry name" value="Cation_ATPase"/>
    <property type="match status" value="1"/>
</dbReference>
<name>A0AAV4JSW3_9GAST</name>
<keyword evidence="7 14" id="KW-0460">Magnesium</keyword>
<feature type="binding site" evidence="13">
    <location>
        <position position="343"/>
    </location>
    <ligand>
        <name>ATP</name>
        <dbReference type="ChEBI" id="CHEBI:30616"/>
    </ligand>
</feature>
<evidence type="ECO:0000256" key="3">
    <source>
        <dbReference type="ARBA" id="ARBA00022692"/>
    </source>
</evidence>
<dbReference type="GO" id="GO:0016887">
    <property type="term" value="F:ATP hydrolysis activity"/>
    <property type="evidence" value="ECO:0007669"/>
    <property type="project" value="InterPro"/>
</dbReference>
<feature type="non-terminal residue" evidence="18">
    <location>
        <position position="1191"/>
    </location>
</feature>
<gene>
    <name evidence="18" type="ORF">ElyMa_005158000</name>
</gene>
<feature type="transmembrane region" description="Helical" evidence="15">
    <location>
        <begin position="996"/>
        <end position="1015"/>
    </location>
</feature>
<feature type="binding site" evidence="13">
    <location>
        <position position="569"/>
    </location>
    <ligand>
        <name>ATP</name>
        <dbReference type="ChEBI" id="CHEBI:30616"/>
    </ligand>
</feature>
<feature type="domain" description="P-type ATPase C-terminal" evidence="17">
    <location>
        <begin position="848"/>
        <end position="1097"/>
    </location>
</feature>
<dbReference type="SFLD" id="SFLDG00002">
    <property type="entry name" value="C1.7:_P-type_atpase_like"/>
    <property type="match status" value="1"/>
</dbReference>
<feature type="binding site" evidence="13">
    <location>
        <position position="345"/>
    </location>
    <ligand>
        <name>ATP</name>
        <dbReference type="ChEBI" id="CHEBI:30616"/>
    </ligand>
</feature>
<feature type="binding site" evidence="14">
    <location>
        <position position="345"/>
    </location>
    <ligand>
        <name>Mg(2+)</name>
        <dbReference type="ChEBI" id="CHEBI:18420"/>
    </ligand>
</feature>
<dbReference type="SUPFAM" id="SSF81660">
    <property type="entry name" value="Metal cation-transporting ATPase, ATP-binding domain N"/>
    <property type="match status" value="1"/>
</dbReference>
<keyword evidence="8 15" id="KW-1278">Translocase</keyword>
<dbReference type="Gene3D" id="3.40.50.1000">
    <property type="entry name" value="HAD superfamily/HAD-like"/>
    <property type="match status" value="2"/>
</dbReference>
<feature type="region of interest" description="Disordered" evidence="16">
    <location>
        <begin position="1113"/>
        <end position="1191"/>
    </location>
</feature>
<reference evidence="18 19" key="1">
    <citation type="journal article" date="2021" name="Elife">
        <title>Chloroplast acquisition without the gene transfer in kleptoplastic sea slugs, Plakobranchus ocellatus.</title>
        <authorList>
            <person name="Maeda T."/>
            <person name="Takahashi S."/>
            <person name="Yoshida T."/>
            <person name="Shimamura S."/>
            <person name="Takaki Y."/>
            <person name="Nagai Y."/>
            <person name="Toyoda A."/>
            <person name="Suzuki Y."/>
            <person name="Arimoto A."/>
            <person name="Ishii H."/>
            <person name="Satoh N."/>
            <person name="Nishiyama T."/>
            <person name="Hasebe M."/>
            <person name="Maruyama T."/>
            <person name="Minagawa J."/>
            <person name="Obokata J."/>
            <person name="Shigenobu S."/>
        </authorList>
    </citation>
    <scope>NUCLEOTIDE SEQUENCE [LARGE SCALE GENOMIC DNA]</scope>
</reference>
<dbReference type="NCBIfam" id="TIGR01652">
    <property type="entry name" value="ATPase-Plipid"/>
    <property type="match status" value="1"/>
</dbReference>
<feature type="compositionally biased region" description="Low complexity" evidence="16">
    <location>
        <begin position="1137"/>
        <end position="1146"/>
    </location>
</feature>
<evidence type="ECO:0000256" key="2">
    <source>
        <dbReference type="ARBA" id="ARBA00008109"/>
    </source>
</evidence>
<feature type="transmembrane region" description="Helical" evidence="15">
    <location>
        <begin position="1074"/>
        <end position="1092"/>
    </location>
</feature>
<dbReference type="InterPro" id="IPR018303">
    <property type="entry name" value="ATPase_P-typ_P_site"/>
</dbReference>
<feature type="binding site" evidence="14">
    <location>
        <position position="825"/>
    </location>
    <ligand>
        <name>Mg(2+)</name>
        <dbReference type="ChEBI" id="CHEBI:18420"/>
    </ligand>
</feature>
<feature type="binding site" evidence="13">
    <location>
        <position position="704"/>
    </location>
    <ligand>
        <name>ATP</name>
        <dbReference type="ChEBI" id="CHEBI:30616"/>
    </ligand>
</feature>
<feature type="binding site" evidence="13">
    <location>
        <position position="825"/>
    </location>
    <ligand>
        <name>ATP</name>
        <dbReference type="ChEBI" id="CHEBI:30616"/>
    </ligand>
</feature>
<feature type="transmembrane region" description="Helical" evidence="15">
    <location>
        <begin position="882"/>
        <end position="902"/>
    </location>
</feature>
<dbReference type="GO" id="GO:0045332">
    <property type="term" value="P:phospholipid translocation"/>
    <property type="evidence" value="ECO:0007669"/>
    <property type="project" value="TreeGrafter"/>
</dbReference>
<feature type="binding site" evidence="13">
    <location>
        <position position="794"/>
    </location>
    <ligand>
        <name>ATP</name>
        <dbReference type="ChEBI" id="CHEBI:30616"/>
    </ligand>
</feature>
<dbReference type="FunFam" id="3.40.50.1000:FF:000034">
    <property type="entry name" value="Phospholipid-transporting ATPase"/>
    <property type="match status" value="1"/>
</dbReference>
<dbReference type="SUPFAM" id="SSF56784">
    <property type="entry name" value="HAD-like"/>
    <property type="match status" value="1"/>
</dbReference>
<dbReference type="Pfam" id="PF16212">
    <property type="entry name" value="PhoLip_ATPase_C"/>
    <property type="match status" value="1"/>
</dbReference>
<evidence type="ECO:0000256" key="13">
    <source>
        <dbReference type="PIRSR" id="PIRSR606539-2"/>
    </source>
</evidence>
<dbReference type="EC" id="7.6.2.1" evidence="15"/>
<dbReference type="InterPro" id="IPR036412">
    <property type="entry name" value="HAD-like_sf"/>
</dbReference>
<evidence type="ECO:0000256" key="15">
    <source>
        <dbReference type="RuleBase" id="RU362033"/>
    </source>
</evidence>
<feature type="binding site" evidence="13">
    <location>
        <position position="592"/>
    </location>
    <ligand>
        <name>ATP</name>
        <dbReference type="ChEBI" id="CHEBI:30616"/>
    </ligand>
</feature>
<comment type="cofactor">
    <cofactor evidence="14">
        <name>Mg(2+)</name>
        <dbReference type="ChEBI" id="CHEBI:18420"/>
    </cofactor>
</comment>